<evidence type="ECO:0000313" key="8">
    <source>
        <dbReference type="Proteomes" id="UP000245461"/>
    </source>
</evidence>
<dbReference type="EMBL" id="QGLE01000008">
    <property type="protein sequence ID" value="PWR21214.1"/>
    <property type="molecule type" value="Genomic_DNA"/>
</dbReference>
<keyword evidence="8" id="KW-1185">Reference proteome</keyword>
<gene>
    <name evidence="7" type="ORF">DKG74_14510</name>
</gene>
<dbReference type="PANTHER" id="PTHR33545:SF5">
    <property type="entry name" value="UPF0750 MEMBRANE PROTEIN YITT"/>
    <property type="match status" value="1"/>
</dbReference>
<evidence type="ECO:0000313" key="7">
    <source>
        <dbReference type="EMBL" id="PWR21214.1"/>
    </source>
</evidence>
<keyword evidence="4 6" id="KW-1133">Transmembrane helix</keyword>
<feature type="transmembrane region" description="Helical" evidence="6">
    <location>
        <begin position="188"/>
        <end position="205"/>
    </location>
</feature>
<accession>A0A317E4B5</accession>
<dbReference type="GO" id="GO:0005886">
    <property type="term" value="C:plasma membrane"/>
    <property type="evidence" value="ECO:0007669"/>
    <property type="project" value="UniProtKB-SubCell"/>
</dbReference>
<comment type="caution">
    <text evidence="7">The sequence shown here is derived from an EMBL/GenBank/DDBJ whole genome shotgun (WGS) entry which is preliminary data.</text>
</comment>
<dbReference type="AlphaFoldDB" id="A0A317E4B5"/>
<proteinExistence type="predicted"/>
<reference evidence="7 8" key="1">
    <citation type="submission" date="2018-05" db="EMBL/GenBank/DDBJ databases">
        <title>Zavarzinia sp. HR-AS.</title>
        <authorList>
            <person name="Lee Y."/>
            <person name="Jeon C.O."/>
        </authorList>
    </citation>
    <scope>NUCLEOTIDE SEQUENCE [LARGE SCALE GENOMIC DNA]</scope>
    <source>
        <strain evidence="7 8">HR-AS</strain>
    </source>
</reference>
<evidence type="ECO:0000256" key="6">
    <source>
        <dbReference type="SAM" id="Phobius"/>
    </source>
</evidence>
<feature type="transmembrane region" description="Helical" evidence="6">
    <location>
        <begin position="162"/>
        <end position="182"/>
    </location>
</feature>
<dbReference type="RefSeq" id="WP_109906891.1">
    <property type="nucleotide sequence ID" value="NZ_QGLE01000008.1"/>
</dbReference>
<feature type="transmembrane region" description="Helical" evidence="6">
    <location>
        <begin position="98"/>
        <end position="117"/>
    </location>
</feature>
<feature type="transmembrane region" description="Helical" evidence="6">
    <location>
        <begin position="31"/>
        <end position="64"/>
    </location>
</feature>
<sequence>MSGASTPKPASLPDGAVPAVTHSWFDNLQGLVFGVVMVSFGISLLKALGLITGQAAGIAFLISYETGLDFSLVFLVVNLPFYILAFMRLSLGFTLRSLACVIAISALTGVAPQLFRYEHVEPFSGAIVAGFCIGIGLIGLFRHGASGGGVGILAYYVQERTGFRAGWLQFALDAVLFATAAFLLDGRAVLVSMVGAAALNLFVAFNHRRDWYIAR</sequence>
<dbReference type="Pfam" id="PF02588">
    <property type="entry name" value="YitT_membrane"/>
    <property type="match status" value="1"/>
</dbReference>
<dbReference type="OrthoDB" id="3296441at2"/>
<evidence type="ECO:0000256" key="2">
    <source>
        <dbReference type="ARBA" id="ARBA00022475"/>
    </source>
</evidence>
<name>A0A317E4B5_9PROT</name>
<comment type="subcellular location">
    <subcellularLocation>
        <location evidence="1">Cell membrane</location>
        <topology evidence="1">Multi-pass membrane protein</topology>
    </subcellularLocation>
</comment>
<evidence type="ECO:0000256" key="3">
    <source>
        <dbReference type="ARBA" id="ARBA00022692"/>
    </source>
</evidence>
<keyword evidence="3 6" id="KW-0812">Transmembrane</keyword>
<evidence type="ECO:0000256" key="5">
    <source>
        <dbReference type="ARBA" id="ARBA00023136"/>
    </source>
</evidence>
<evidence type="ECO:0000256" key="1">
    <source>
        <dbReference type="ARBA" id="ARBA00004651"/>
    </source>
</evidence>
<organism evidence="7 8">
    <name type="scientific">Zavarzinia aquatilis</name>
    <dbReference type="NCBI Taxonomy" id="2211142"/>
    <lineage>
        <taxon>Bacteria</taxon>
        <taxon>Pseudomonadati</taxon>
        <taxon>Pseudomonadota</taxon>
        <taxon>Alphaproteobacteria</taxon>
        <taxon>Rhodospirillales</taxon>
        <taxon>Zavarziniaceae</taxon>
        <taxon>Zavarzinia</taxon>
    </lineage>
</organism>
<protein>
    <submittedName>
        <fullName evidence="7">YitT family protein</fullName>
    </submittedName>
</protein>
<dbReference type="Proteomes" id="UP000245461">
    <property type="component" value="Unassembled WGS sequence"/>
</dbReference>
<keyword evidence="2" id="KW-1003">Cell membrane</keyword>
<feature type="transmembrane region" description="Helical" evidence="6">
    <location>
        <begin position="123"/>
        <end position="141"/>
    </location>
</feature>
<dbReference type="InterPro" id="IPR051461">
    <property type="entry name" value="UPF0750_membrane"/>
</dbReference>
<feature type="transmembrane region" description="Helical" evidence="6">
    <location>
        <begin position="70"/>
        <end position="91"/>
    </location>
</feature>
<dbReference type="PANTHER" id="PTHR33545">
    <property type="entry name" value="UPF0750 MEMBRANE PROTEIN YITT-RELATED"/>
    <property type="match status" value="1"/>
</dbReference>
<evidence type="ECO:0000256" key="4">
    <source>
        <dbReference type="ARBA" id="ARBA00022989"/>
    </source>
</evidence>
<dbReference type="InterPro" id="IPR003740">
    <property type="entry name" value="YitT"/>
</dbReference>
<keyword evidence="5 6" id="KW-0472">Membrane</keyword>